<proteinExistence type="predicted"/>
<dbReference type="InterPro" id="IPR020846">
    <property type="entry name" value="MFS_dom"/>
</dbReference>
<dbReference type="InterPro" id="IPR036259">
    <property type="entry name" value="MFS_trans_sf"/>
</dbReference>
<evidence type="ECO:0000256" key="7">
    <source>
        <dbReference type="SAM" id="Phobius"/>
    </source>
</evidence>
<evidence type="ECO:0000256" key="3">
    <source>
        <dbReference type="ARBA" id="ARBA00022475"/>
    </source>
</evidence>
<feature type="transmembrane region" description="Helical" evidence="7">
    <location>
        <begin position="113"/>
        <end position="136"/>
    </location>
</feature>
<keyword evidence="2" id="KW-0813">Transport</keyword>
<name>A0ABN3PB65_9MICO</name>
<feature type="transmembrane region" description="Helical" evidence="7">
    <location>
        <begin position="176"/>
        <end position="199"/>
    </location>
</feature>
<feature type="transmembrane region" description="Helical" evidence="7">
    <location>
        <begin position="21"/>
        <end position="44"/>
    </location>
</feature>
<dbReference type="RefSeq" id="WP_344228267.1">
    <property type="nucleotide sequence ID" value="NZ_BAAARI010000011.1"/>
</dbReference>
<keyword evidence="3" id="KW-1003">Cell membrane</keyword>
<organism evidence="9 10">
    <name type="scientific">Microbacterium binotii</name>
    <dbReference type="NCBI Taxonomy" id="462710"/>
    <lineage>
        <taxon>Bacteria</taxon>
        <taxon>Bacillati</taxon>
        <taxon>Actinomycetota</taxon>
        <taxon>Actinomycetes</taxon>
        <taxon>Micrococcales</taxon>
        <taxon>Microbacteriaceae</taxon>
        <taxon>Microbacterium</taxon>
    </lineage>
</organism>
<sequence>MTGERPVGVDEGSGVPPRSALVLAALVLAALVCNLNLAAANIALPEIGDDFAAGQTGLNLVALGCSLGLAMSVLYLGALADRYGRKQMLMLGLALTVIASFAAAAAPSLEWLIAARVFTGVAAGMAYPTTLSLITALWSRGPARTAAIALWSSVSAMAGVLGAVAAGLVLEIFHWQAAFLLAAPIAAVGLVLVLAVVPAHVRESTEPVDHVGGVLSVFGVAALVVGVGIIAAPDQRLAGGVSLALAVVLLGFFVWRQRITASPLYDLAIARRRMFWVPALAGMIVFGSLMGAMFVGQQFLQNILGYDTLEAGLAVVPAAAGLLIAAPVSARMVTTRGSRTTMLAGYAFVFVGFLTTLFWREHTPYWLIGAGFFTIGAGAGFAMTPASRSLTDATPVQRVGMASATSDLQRDLGGSIMQALLGAILAMGFAGAFGRAIAASPSASQVSAEVQAALQASFASALHVAEQFPQYRTEIVTAATQSLVDGALWSYAVGAVAIVSGAVLVRVLLPARSGEQRLIAEYAAADAVGDPPSSDATPR</sequence>
<feature type="transmembrane region" description="Helical" evidence="7">
    <location>
        <begin position="275"/>
        <end position="299"/>
    </location>
</feature>
<feature type="transmembrane region" description="Helical" evidence="7">
    <location>
        <begin position="237"/>
        <end position="255"/>
    </location>
</feature>
<evidence type="ECO:0000256" key="5">
    <source>
        <dbReference type="ARBA" id="ARBA00022989"/>
    </source>
</evidence>
<gene>
    <name evidence="9" type="ORF">GCM10009862_15100</name>
</gene>
<dbReference type="PANTHER" id="PTHR42718:SF46">
    <property type="entry name" value="BLR6921 PROTEIN"/>
    <property type="match status" value="1"/>
</dbReference>
<evidence type="ECO:0000259" key="8">
    <source>
        <dbReference type="PROSITE" id="PS50850"/>
    </source>
</evidence>
<dbReference type="EMBL" id="BAAARI010000011">
    <property type="protein sequence ID" value="GAA2576745.1"/>
    <property type="molecule type" value="Genomic_DNA"/>
</dbReference>
<reference evidence="9 10" key="1">
    <citation type="journal article" date="2019" name="Int. J. Syst. Evol. Microbiol.">
        <title>The Global Catalogue of Microorganisms (GCM) 10K type strain sequencing project: providing services to taxonomists for standard genome sequencing and annotation.</title>
        <authorList>
            <consortium name="The Broad Institute Genomics Platform"/>
            <consortium name="The Broad Institute Genome Sequencing Center for Infectious Disease"/>
            <person name="Wu L."/>
            <person name="Ma J."/>
        </authorList>
    </citation>
    <scope>NUCLEOTIDE SEQUENCE [LARGE SCALE GENOMIC DNA]</scope>
    <source>
        <strain evidence="9 10">JCM 16365</strain>
    </source>
</reference>
<feature type="transmembrane region" description="Helical" evidence="7">
    <location>
        <begin position="88"/>
        <end position="107"/>
    </location>
</feature>
<dbReference type="InterPro" id="IPR005829">
    <property type="entry name" value="Sugar_transporter_CS"/>
</dbReference>
<evidence type="ECO:0000256" key="4">
    <source>
        <dbReference type="ARBA" id="ARBA00022692"/>
    </source>
</evidence>
<dbReference type="InterPro" id="IPR011701">
    <property type="entry name" value="MFS"/>
</dbReference>
<feature type="transmembrane region" description="Helical" evidence="7">
    <location>
        <begin position="56"/>
        <end position="76"/>
    </location>
</feature>
<comment type="subcellular location">
    <subcellularLocation>
        <location evidence="1">Cell membrane</location>
        <topology evidence="1">Multi-pass membrane protein</topology>
    </subcellularLocation>
</comment>
<dbReference type="SUPFAM" id="SSF103473">
    <property type="entry name" value="MFS general substrate transporter"/>
    <property type="match status" value="1"/>
</dbReference>
<feature type="transmembrane region" description="Helical" evidence="7">
    <location>
        <begin position="148"/>
        <end position="170"/>
    </location>
</feature>
<feature type="transmembrane region" description="Helical" evidence="7">
    <location>
        <begin position="311"/>
        <end position="330"/>
    </location>
</feature>
<dbReference type="PANTHER" id="PTHR42718">
    <property type="entry name" value="MAJOR FACILITATOR SUPERFAMILY MULTIDRUG TRANSPORTER MFSC"/>
    <property type="match status" value="1"/>
</dbReference>
<evidence type="ECO:0000313" key="9">
    <source>
        <dbReference type="EMBL" id="GAA2576745.1"/>
    </source>
</evidence>
<keyword evidence="6 7" id="KW-0472">Membrane</keyword>
<dbReference type="Proteomes" id="UP001500274">
    <property type="component" value="Unassembled WGS sequence"/>
</dbReference>
<accession>A0ABN3PB65</accession>
<feature type="transmembrane region" description="Helical" evidence="7">
    <location>
        <begin position="419"/>
        <end position="438"/>
    </location>
</feature>
<dbReference type="PROSITE" id="PS00216">
    <property type="entry name" value="SUGAR_TRANSPORT_1"/>
    <property type="match status" value="1"/>
</dbReference>
<dbReference type="CDD" id="cd17321">
    <property type="entry name" value="MFS_MMR_MDR_like"/>
    <property type="match status" value="1"/>
</dbReference>
<evidence type="ECO:0000256" key="2">
    <source>
        <dbReference type="ARBA" id="ARBA00022448"/>
    </source>
</evidence>
<dbReference type="PROSITE" id="PS50850">
    <property type="entry name" value="MFS"/>
    <property type="match status" value="1"/>
</dbReference>
<dbReference type="PRINTS" id="PR01036">
    <property type="entry name" value="TCRTETB"/>
</dbReference>
<comment type="caution">
    <text evidence="9">The sequence shown here is derived from an EMBL/GenBank/DDBJ whole genome shotgun (WGS) entry which is preliminary data.</text>
</comment>
<keyword evidence="5 7" id="KW-1133">Transmembrane helix</keyword>
<protein>
    <submittedName>
        <fullName evidence="9">MFS transporter</fullName>
    </submittedName>
</protein>
<evidence type="ECO:0000313" key="10">
    <source>
        <dbReference type="Proteomes" id="UP001500274"/>
    </source>
</evidence>
<dbReference type="Gene3D" id="1.20.1720.10">
    <property type="entry name" value="Multidrug resistance protein D"/>
    <property type="match status" value="1"/>
</dbReference>
<feature type="transmembrane region" description="Helical" evidence="7">
    <location>
        <begin position="488"/>
        <end position="509"/>
    </location>
</feature>
<dbReference type="Gene3D" id="1.20.1250.20">
    <property type="entry name" value="MFS general substrate transporter like domains"/>
    <property type="match status" value="1"/>
</dbReference>
<feature type="transmembrane region" description="Helical" evidence="7">
    <location>
        <begin position="365"/>
        <end position="383"/>
    </location>
</feature>
<feature type="transmembrane region" description="Helical" evidence="7">
    <location>
        <begin position="211"/>
        <end position="231"/>
    </location>
</feature>
<keyword evidence="4 7" id="KW-0812">Transmembrane</keyword>
<evidence type="ECO:0000256" key="6">
    <source>
        <dbReference type="ARBA" id="ARBA00023136"/>
    </source>
</evidence>
<feature type="transmembrane region" description="Helical" evidence="7">
    <location>
        <begin position="342"/>
        <end position="359"/>
    </location>
</feature>
<feature type="domain" description="Major facilitator superfamily (MFS) profile" evidence="8">
    <location>
        <begin position="22"/>
        <end position="513"/>
    </location>
</feature>
<keyword evidence="10" id="KW-1185">Reference proteome</keyword>
<evidence type="ECO:0000256" key="1">
    <source>
        <dbReference type="ARBA" id="ARBA00004651"/>
    </source>
</evidence>
<dbReference type="Pfam" id="PF07690">
    <property type="entry name" value="MFS_1"/>
    <property type="match status" value="1"/>
</dbReference>